<feature type="non-terminal residue" evidence="1">
    <location>
        <position position="1"/>
    </location>
</feature>
<keyword evidence="2" id="KW-1185">Reference proteome</keyword>
<dbReference type="Proteomes" id="UP000078541">
    <property type="component" value="Unassembled WGS sequence"/>
</dbReference>
<dbReference type="AlphaFoldDB" id="A0A195ETZ2"/>
<sequence>EHATREIKRPSRSQENALKNIVKITGSDWSKIEDRGYVRRGGNDKKMIIQEGRVSEVQRYRSRGGLYIAKGTEIFPELEQRITLPVRRRLRSPESKKSMSLQLNEPSDCTIQIVKNKRRNFETSCKIVMKKSKSFVQKWVQRYNVAKNVDDLPEHGSICKVDKKDYKKIVNLFSRNLGLTLRQG</sequence>
<accession>A0A195ETZ2</accession>
<organism evidence="1 2">
    <name type="scientific">Trachymyrmex septentrionalis</name>
    <dbReference type="NCBI Taxonomy" id="34720"/>
    <lineage>
        <taxon>Eukaryota</taxon>
        <taxon>Metazoa</taxon>
        <taxon>Ecdysozoa</taxon>
        <taxon>Arthropoda</taxon>
        <taxon>Hexapoda</taxon>
        <taxon>Insecta</taxon>
        <taxon>Pterygota</taxon>
        <taxon>Neoptera</taxon>
        <taxon>Endopterygota</taxon>
        <taxon>Hymenoptera</taxon>
        <taxon>Apocrita</taxon>
        <taxon>Aculeata</taxon>
        <taxon>Formicoidea</taxon>
        <taxon>Formicidae</taxon>
        <taxon>Myrmicinae</taxon>
        <taxon>Trachymyrmex</taxon>
    </lineage>
</organism>
<gene>
    <name evidence="1" type="ORF">ALC56_14119</name>
</gene>
<reference evidence="1 2" key="1">
    <citation type="submission" date="2016-03" db="EMBL/GenBank/DDBJ databases">
        <title>Trachymyrmex septentrionalis WGS genome.</title>
        <authorList>
            <person name="Nygaard S."/>
            <person name="Hu H."/>
            <person name="Boomsma J."/>
            <person name="Zhang G."/>
        </authorList>
    </citation>
    <scope>NUCLEOTIDE SEQUENCE [LARGE SCALE GENOMIC DNA]</scope>
    <source>
        <strain evidence="1">Tsep2-gDNA-1</strain>
        <tissue evidence="1">Whole body</tissue>
    </source>
</reference>
<name>A0A195ETZ2_9HYME</name>
<protein>
    <submittedName>
        <fullName evidence="1">Uncharacterized protein</fullName>
    </submittedName>
</protein>
<dbReference type="EMBL" id="KQ981975">
    <property type="protein sequence ID" value="KYN31621.1"/>
    <property type="molecule type" value="Genomic_DNA"/>
</dbReference>
<evidence type="ECO:0000313" key="1">
    <source>
        <dbReference type="EMBL" id="KYN31621.1"/>
    </source>
</evidence>
<proteinExistence type="predicted"/>
<evidence type="ECO:0000313" key="2">
    <source>
        <dbReference type="Proteomes" id="UP000078541"/>
    </source>
</evidence>